<feature type="domain" description="CP-type G" evidence="10">
    <location>
        <begin position="216"/>
        <end position="377"/>
    </location>
</feature>
<dbReference type="Gene3D" id="1.10.1580.10">
    <property type="match status" value="1"/>
</dbReference>
<dbReference type="EMBL" id="ML119682">
    <property type="protein sequence ID" value="RPA81094.1"/>
    <property type="molecule type" value="Genomic_DNA"/>
</dbReference>
<dbReference type="GO" id="GO:0042254">
    <property type="term" value="P:ribosome biogenesis"/>
    <property type="evidence" value="ECO:0007669"/>
    <property type="project" value="UniProtKB-KW"/>
</dbReference>
<feature type="compositionally biased region" description="Basic and acidic residues" evidence="9">
    <location>
        <begin position="480"/>
        <end position="515"/>
    </location>
</feature>
<dbReference type="InterPro" id="IPR024929">
    <property type="entry name" value="GNL2_CP_dom"/>
</dbReference>
<dbReference type="GO" id="GO:0005525">
    <property type="term" value="F:GTP binding"/>
    <property type="evidence" value="ECO:0007669"/>
    <property type="project" value="UniProtKB-KW"/>
</dbReference>
<dbReference type="Pfam" id="PF08153">
    <property type="entry name" value="NGP1NT"/>
    <property type="match status" value="1"/>
</dbReference>
<dbReference type="Pfam" id="PF01926">
    <property type="entry name" value="MMR_HSR1"/>
    <property type="match status" value="1"/>
</dbReference>
<keyword evidence="7 8" id="KW-0539">Nucleus</keyword>
<dbReference type="InterPro" id="IPR050755">
    <property type="entry name" value="TRAFAC_YlqF/YawG_RiboMat"/>
</dbReference>
<evidence type="ECO:0000256" key="1">
    <source>
        <dbReference type="ARBA" id="ARBA00003892"/>
    </source>
</evidence>
<dbReference type="PROSITE" id="PS51721">
    <property type="entry name" value="G_CP"/>
    <property type="match status" value="1"/>
</dbReference>
<comment type="subcellular location">
    <subcellularLocation>
        <location evidence="2 8">Nucleus</location>
        <location evidence="2 8">Nucleolus</location>
    </subcellularLocation>
</comment>
<dbReference type="CDD" id="cd01858">
    <property type="entry name" value="NGP_1"/>
    <property type="match status" value="1"/>
</dbReference>
<dbReference type="OrthoDB" id="444945at2759"/>
<dbReference type="InterPro" id="IPR027417">
    <property type="entry name" value="P-loop_NTPase"/>
</dbReference>
<evidence type="ECO:0000256" key="4">
    <source>
        <dbReference type="ARBA" id="ARBA00022517"/>
    </source>
</evidence>
<evidence type="ECO:0000256" key="3">
    <source>
        <dbReference type="ARBA" id="ARBA00022127"/>
    </source>
</evidence>
<dbReference type="PRINTS" id="PR00326">
    <property type="entry name" value="GTP1OBG"/>
</dbReference>
<protein>
    <recommendedName>
        <fullName evidence="3 8">Nucleolar GTP-binding protein 2</fullName>
    </recommendedName>
</protein>
<reference evidence="11 12" key="1">
    <citation type="journal article" date="2018" name="Nat. Ecol. Evol.">
        <title>Pezizomycetes genomes reveal the molecular basis of ectomycorrhizal truffle lifestyle.</title>
        <authorList>
            <person name="Murat C."/>
            <person name="Payen T."/>
            <person name="Noel B."/>
            <person name="Kuo A."/>
            <person name="Morin E."/>
            <person name="Chen J."/>
            <person name="Kohler A."/>
            <person name="Krizsan K."/>
            <person name="Balestrini R."/>
            <person name="Da Silva C."/>
            <person name="Montanini B."/>
            <person name="Hainaut M."/>
            <person name="Levati E."/>
            <person name="Barry K.W."/>
            <person name="Belfiori B."/>
            <person name="Cichocki N."/>
            <person name="Clum A."/>
            <person name="Dockter R.B."/>
            <person name="Fauchery L."/>
            <person name="Guy J."/>
            <person name="Iotti M."/>
            <person name="Le Tacon F."/>
            <person name="Lindquist E.A."/>
            <person name="Lipzen A."/>
            <person name="Malagnac F."/>
            <person name="Mello A."/>
            <person name="Molinier V."/>
            <person name="Miyauchi S."/>
            <person name="Poulain J."/>
            <person name="Riccioni C."/>
            <person name="Rubini A."/>
            <person name="Sitrit Y."/>
            <person name="Splivallo R."/>
            <person name="Traeger S."/>
            <person name="Wang M."/>
            <person name="Zifcakova L."/>
            <person name="Wipf D."/>
            <person name="Zambonelli A."/>
            <person name="Paolocci F."/>
            <person name="Nowrousian M."/>
            <person name="Ottonello S."/>
            <person name="Baldrian P."/>
            <person name="Spatafora J.W."/>
            <person name="Henrissat B."/>
            <person name="Nagy L.G."/>
            <person name="Aury J.M."/>
            <person name="Wincker P."/>
            <person name="Grigoriev I.V."/>
            <person name="Bonfante P."/>
            <person name="Martin F.M."/>
        </authorList>
    </citation>
    <scope>NUCLEOTIDE SEQUENCE [LARGE SCALE GENOMIC DNA]</scope>
    <source>
        <strain evidence="11 12">RN42</strain>
    </source>
</reference>
<evidence type="ECO:0000256" key="6">
    <source>
        <dbReference type="ARBA" id="ARBA00023134"/>
    </source>
</evidence>
<dbReference type="InterPro" id="IPR006073">
    <property type="entry name" value="GTP-bd"/>
</dbReference>
<evidence type="ECO:0000256" key="5">
    <source>
        <dbReference type="ARBA" id="ARBA00022741"/>
    </source>
</evidence>
<dbReference type="PANTHER" id="PTHR11089:SF9">
    <property type="entry name" value="NUCLEOLAR GTP-BINDING PROTEIN 2"/>
    <property type="match status" value="1"/>
</dbReference>
<dbReference type="PANTHER" id="PTHR11089">
    <property type="entry name" value="GTP-BINDING PROTEIN-RELATED"/>
    <property type="match status" value="1"/>
</dbReference>
<dbReference type="STRING" id="1160509.A0A3N4IHG8"/>
<comment type="function">
    <text evidence="1 8">GTPase that associates with pre-60S ribosomal subunits in the nucleolus and is required for their nuclear export and maturation.</text>
</comment>
<comment type="similarity">
    <text evidence="8">Belongs to the TRAFAC class YlqF/YawG GTPase family. NOG2 subfamily.</text>
</comment>
<feature type="compositionally biased region" description="Acidic residues" evidence="9">
    <location>
        <begin position="516"/>
        <end position="529"/>
    </location>
</feature>
<feature type="region of interest" description="Disordered" evidence="9">
    <location>
        <begin position="468"/>
        <end position="544"/>
    </location>
</feature>
<evidence type="ECO:0000256" key="9">
    <source>
        <dbReference type="SAM" id="MobiDB-lite"/>
    </source>
</evidence>
<dbReference type="Proteomes" id="UP000275078">
    <property type="component" value="Unassembled WGS sequence"/>
</dbReference>
<evidence type="ECO:0000259" key="10">
    <source>
        <dbReference type="PROSITE" id="PS51721"/>
    </source>
</evidence>
<accession>A0A3N4IHG8</accession>
<keyword evidence="12" id="KW-1185">Reference proteome</keyword>
<dbReference type="InterPro" id="IPR023179">
    <property type="entry name" value="GTP-bd_ortho_bundle_sf"/>
</dbReference>
<feature type="compositionally biased region" description="Basic and acidic residues" evidence="9">
    <location>
        <begin position="1"/>
        <end position="16"/>
    </location>
</feature>
<organism evidence="11 12">
    <name type="scientific">Ascobolus immersus RN42</name>
    <dbReference type="NCBI Taxonomy" id="1160509"/>
    <lineage>
        <taxon>Eukaryota</taxon>
        <taxon>Fungi</taxon>
        <taxon>Dikarya</taxon>
        <taxon>Ascomycota</taxon>
        <taxon>Pezizomycotina</taxon>
        <taxon>Pezizomycetes</taxon>
        <taxon>Pezizales</taxon>
        <taxon>Ascobolaceae</taxon>
        <taxon>Ascobolus</taxon>
    </lineage>
</organism>
<gene>
    <name evidence="11" type="ORF">BJ508DRAFT_414952</name>
</gene>
<dbReference type="AlphaFoldDB" id="A0A3N4IHG8"/>
<evidence type="ECO:0000256" key="8">
    <source>
        <dbReference type="RuleBase" id="RU364023"/>
    </source>
</evidence>
<name>A0A3N4IHG8_ASCIM</name>
<dbReference type="InterPro" id="IPR030378">
    <property type="entry name" value="G_CP_dom"/>
</dbReference>
<dbReference type="FunFam" id="1.10.1580.10:FF:000005">
    <property type="entry name" value="Nucleolar GTP-binding protein 2"/>
    <property type="match status" value="1"/>
</dbReference>
<dbReference type="GO" id="GO:0005730">
    <property type="term" value="C:nucleolus"/>
    <property type="evidence" value="ECO:0007669"/>
    <property type="project" value="UniProtKB-SubCell"/>
</dbReference>
<keyword evidence="4" id="KW-0690">Ribosome biogenesis</keyword>
<dbReference type="InterPro" id="IPR012971">
    <property type="entry name" value="NOG2_N_dom"/>
</dbReference>
<evidence type="ECO:0000256" key="7">
    <source>
        <dbReference type="ARBA" id="ARBA00023242"/>
    </source>
</evidence>
<feature type="region of interest" description="Disordered" evidence="9">
    <location>
        <begin position="1"/>
        <end position="28"/>
    </location>
</feature>
<dbReference type="FunFam" id="3.40.50.300:FF:000559">
    <property type="entry name" value="Nuclear/nucleolar GTPase 2"/>
    <property type="match status" value="1"/>
</dbReference>
<proteinExistence type="inferred from homology"/>
<dbReference type="SUPFAM" id="SSF52540">
    <property type="entry name" value="P-loop containing nucleoside triphosphate hydrolases"/>
    <property type="match status" value="1"/>
</dbReference>
<keyword evidence="5 8" id="KW-0547">Nucleotide-binding</keyword>
<dbReference type="Gene3D" id="3.40.50.300">
    <property type="entry name" value="P-loop containing nucleotide triphosphate hydrolases"/>
    <property type="match status" value="1"/>
</dbReference>
<evidence type="ECO:0000313" key="12">
    <source>
        <dbReference type="Proteomes" id="UP000275078"/>
    </source>
</evidence>
<sequence length="544" mass="61656">MGNYKKEASRKGREGTNDGMQNVRLKGENFYRDRKKVQKLSMYKEGKAQRDKYGEIIKAASYQSRDAPVGRIEPNRKWFTNSRVIAQDALSQFREAMAEKAKDPYQVLLKRNKLPMSLLNEPKGMTKHPSKSHVEAEPFAQTFGPKAQRKKPKLSVSNIEDLVEESVKMDKVYEERLAEKLLLSGQSGSVEQDKQDGFIQEAKEAIFSKGQSKRIWNELYKVIDSSDVVIHVIDARDPLGTRCRSVEKYMKEEAAHKHLIFVLNKCDLVPTKVAAAWVRHLSKDYPTLAFHANINNSFGKGSLIQLLRQFSSLHADRKQISVGLIGYPNTGKSSIINTLRAKQVCTVAPIPGETKVWQYITLMRRIFLIDCPGIVPPSQTDTETDILLRGVVRVENVSNPEQYIPAVLEKCKKRHVERTYEVTGWDTASEFLEKLARKGGRLLKGGEPDYDGVAKMVLNDFMRGKLPWFTPPPHEEGEEEGKGVEGRDGRLGEMSKKRKAEDTIEPSRKKTAAKEENEEEDDEDEEEWNGIESGGEVSGDEDKE</sequence>
<keyword evidence="6 8" id="KW-0342">GTP-binding</keyword>
<evidence type="ECO:0000313" key="11">
    <source>
        <dbReference type="EMBL" id="RPA81094.1"/>
    </source>
</evidence>
<evidence type="ECO:0000256" key="2">
    <source>
        <dbReference type="ARBA" id="ARBA00004604"/>
    </source>
</evidence>